<dbReference type="Proteomes" id="UP000265520">
    <property type="component" value="Unassembled WGS sequence"/>
</dbReference>
<feature type="non-terminal residue" evidence="2">
    <location>
        <position position="46"/>
    </location>
</feature>
<dbReference type="AlphaFoldDB" id="A0A392PGN9"/>
<reference evidence="2 3" key="1">
    <citation type="journal article" date="2018" name="Front. Plant Sci.">
        <title>Red Clover (Trifolium pratense) and Zigzag Clover (T. medium) - A Picture of Genomic Similarities and Differences.</title>
        <authorList>
            <person name="Dluhosova J."/>
            <person name="Istvanek J."/>
            <person name="Nedelnik J."/>
            <person name="Repkova J."/>
        </authorList>
    </citation>
    <scope>NUCLEOTIDE SEQUENCE [LARGE SCALE GENOMIC DNA]</scope>
    <source>
        <strain evidence="3">cv. 10/8</strain>
        <tissue evidence="2">Leaf</tissue>
    </source>
</reference>
<keyword evidence="3" id="KW-1185">Reference proteome</keyword>
<feature type="region of interest" description="Disordered" evidence="1">
    <location>
        <begin position="25"/>
        <end position="46"/>
    </location>
</feature>
<feature type="compositionally biased region" description="Basic and acidic residues" evidence="1">
    <location>
        <begin position="34"/>
        <end position="46"/>
    </location>
</feature>
<proteinExistence type="predicted"/>
<name>A0A392PGN9_9FABA</name>
<protein>
    <submittedName>
        <fullName evidence="2">Uncharacterized protein</fullName>
    </submittedName>
</protein>
<dbReference type="EMBL" id="LXQA010077662">
    <property type="protein sequence ID" value="MCI10797.1"/>
    <property type="molecule type" value="Genomic_DNA"/>
</dbReference>
<sequence length="46" mass="5438">MASSSQPRVQVPLDGRWDDLIVRDNDQGFVPEPPMDREKRRIWESQ</sequence>
<accession>A0A392PGN9</accession>
<organism evidence="2 3">
    <name type="scientific">Trifolium medium</name>
    <dbReference type="NCBI Taxonomy" id="97028"/>
    <lineage>
        <taxon>Eukaryota</taxon>
        <taxon>Viridiplantae</taxon>
        <taxon>Streptophyta</taxon>
        <taxon>Embryophyta</taxon>
        <taxon>Tracheophyta</taxon>
        <taxon>Spermatophyta</taxon>
        <taxon>Magnoliopsida</taxon>
        <taxon>eudicotyledons</taxon>
        <taxon>Gunneridae</taxon>
        <taxon>Pentapetalae</taxon>
        <taxon>rosids</taxon>
        <taxon>fabids</taxon>
        <taxon>Fabales</taxon>
        <taxon>Fabaceae</taxon>
        <taxon>Papilionoideae</taxon>
        <taxon>50 kb inversion clade</taxon>
        <taxon>NPAAA clade</taxon>
        <taxon>Hologalegina</taxon>
        <taxon>IRL clade</taxon>
        <taxon>Trifolieae</taxon>
        <taxon>Trifolium</taxon>
    </lineage>
</organism>
<evidence type="ECO:0000256" key="1">
    <source>
        <dbReference type="SAM" id="MobiDB-lite"/>
    </source>
</evidence>
<comment type="caution">
    <text evidence="2">The sequence shown here is derived from an EMBL/GenBank/DDBJ whole genome shotgun (WGS) entry which is preliminary data.</text>
</comment>
<evidence type="ECO:0000313" key="2">
    <source>
        <dbReference type="EMBL" id="MCI10797.1"/>
    </source>
</evidence>
<evidence type="ECO:0000313" key="3">
    <source>
        <dbReference type="Proteomes" id="UP000265520"/>
    </source>
</evidence>